<reference evidence="1" key="1">
    <citation type="submission" date="2023-10" db="EMBL/GenBank/DDBJ databases">
        <title>Chromosome-level genome of the transformable northern wattle, Acacia crassicarpa.</title>
        <authorList>
            <person name="Massaro I."/>
            <person name="Sinha N.R."/>
            <person name="Poethig S."/>
            <person name="Leichty A.R."/>
        </authorList>
    </citation>
    <scope>NUCLEOTIDE SEQUENCE</scope>
    <source>
        <strain evidence="1">Acra3RX</strain>
        <tissue evidence="1">Leaf</tissue>
    </source>
</reference>
<gene>
    <name evidence="1" type="ORF">QN277_018120</name>
</gene>
<organism evidence="1 2">
    <name type="scientific">Acacia crassicarpa</name>
    <name type="common">northern wattle</name>
    <dbReference type="NCBI Taxonomy" id="499986"/>
    <lineage>
        <taxon>Eukaryota</taxon>
        <taxon>Viridiplantae</taxon>
        <taxon>Streptophyta</taxon>
        <taxon>Embryophyta</taxon>
        <taxon>Tracheophyta</taxon>
        <taxon>Spermatophyta</taxon>
        <taxon>Magnoliopsida</taxon>
        <taxon>eudicotyledons</taxon>
        <taxon>Gunneridae</taxon>
        <taxon>Pentapetalae</taxon>
        <taxon>rosids</taxon>
        <taxon>fabids</taxon>
        <taxon>Fabales</taxon>
        <taxon>Fabaceae</taxon>
        <taxon>Caesalpinioideae</taxon>
        <taxon>mimosoid clade</taxon>
        <taxon>Acacieae</taxon>
        <taxon>Acacia</taxon>
    </lineage>
</organism>
<dbReference type="AlphaFoldDB" id="A0AAE1JSS0"/>
<sequence length="106" mass="12109">MANYRDAPSLSLSTAHRSSFGRYPLIRGKGPYFICFVHLSLLSLFVSKPEILTGSLSVDSDRPRRVPLAQQSLVFLHSCFLSNALLWPVLNFEMLYFEEFLDFGYV</sequence>
<evidence type="ECO:0000313" key="2">
    <source>
        <dbReference type="Proteomes" id="UP001293593"/>
    </source>
</evidence>
<dbReference type="Proteomes" id="UP001293593">
    <property type="component" value="Unassembled WGS sequence"/>
</dbReference>
<protein>
    <submittedName>
        <fullName evidence="1">Uncharacterized protein</fullName>
    </submittedName>
</protein>
<proteinExistence type="predicted"/>
<accession>A0AAE1JSS0</accession>
<evidence type="ECO:0000313" key="1">
    <source>
        <dbReference type="EMBL" id="KAK4274968.1"/>
    </source>
</evidence>
<name>A0AAE1JSS0_9FABA</name>
<comment type="caution">
    <text evidence="1">The sequence shown here is derived from an EMBL/GenBank/DDBJ whole genome shotgun (WGS) entry which is preliminary data.</text>
</comment>
<dbReference type="EMBL" id="JAWXYG010000004">
    <property type="protein sequence ID" value="KAK4274968.1"/>
    <property type="molecule type" value="Genomic_DNA"/>
</dbReference>
<keyword evidence="2" id="KW-1185">Reference proteome</keyword>